<keyword evidence="1" id="KW-1133">Transmembrane helix</keyword>
<evidence type="ECO:0000313" key="3">
    <source>
        <dbReference type="Proteomes" id="UP001321047"/>
    </source>
</evidence>
<gene>
    <name evidence="2" type="ORF">OB919_04800</name>
</gene>
<keyword evidence="3" id="KW-1185">Reference proteome</keyword>
<dbReference type="AlphaFoldDB" id="A0AAP2Z609"/>
<feature type="transmembrane region" description="Helical" evidence="1">
    <location>
        <begin position="21"/>
        <end position="52"/>
    </location>
</feature>
<evidence type="ECO:0000256" key="1">
    <source>
        <dbReference type="SAM" id="Phobius"/>
    </source>
</evidence>
<accession>A0AAP2Z609</accession>
<evidence type="ECO:0000313" key="2">
    <source>
        <dbReference type="EMBL" id="MCU4751306.1"/>
    </source>
</evidence>
<feature type="transmembrane region" description="Helical" evidence="1">
    <location>
        <begin position="100"/>
        <end position="128"/>
    </location>
</feature>
<feature type="transmembrane region" description="Helical" evidence="1">
    <location>
        <begin position="148"/>
        <end position="175"/>
    </location>
</feature>
<name>A0AAP2Z609_9EURY</name>
<dbReference type="EMBL" id="JAOPJZ010000002">
    <property type="protein sequence ID" value="MCU4751306.1"/>
    <property type="molecule type" value="Genomic_DNA"/>
</dbReference>
<sequence length="208" mass="21949">MAETTALKRTIRFVYQQSSSLVICSLCWTLASLPLVTIGPATVGLYAAVLSLRENGQIDRSRVSHVVRTNGVHAGLLALLPPMFLAIGVLYGLTGSGTLAMIVAVGGLYFGTYTGLTLIPTFIAMARGDSPGSALKQGYLWGATHPTYLIHLAVVTFVVLVTTAALTIGFVLLFAGIAAAYHIELVCEDLEPLPQTESSFSLSFGNVS</sequence>
<keyword evidence="1" id="KW-0812">Transmembrane</keyword>
<keyword evidence="1" id="KW-0472">Membrane</keyword>
<dbReference type="Proteomes" id="UP001321047">
    <property type="component" value="Unassembled WGS sequence"/>
</dbReference>
<dbReference type="RefSeq" id="WP_342806935.1">
    <property type="nucleotide sequence ID" value="NZ_JAOPJZ010000002.1"/>
</dbReference>
<comment type="caution">
    <text evidence="2">The sequence shown here is derived from an EMBL/GenBank/DDBJ whole genome shotgun (WGS) entry which is preliminary data.</text>
</comment>
<feature type="transmembrane region" description="Helical" evidence="1">
    <location>
        <begin position="72"/>
        <end position="93"/>
    </location>
</feature>
<proteinExistence type="predicted"/>
<protein>
    <submittedName>
        <fullName evidence="2">Uncharacterized protein</fullName>
    </submittedName>
</protein>
<organism evidence="2 3">
    <name type="scientific">Natronosalvus hydrolyticus</name>
    <dbReference type="NCBI Taxonomy" id="2979988"/>
    <lineage>
        <taxon>Archaea</taxon>
        <taxon>Methanobacteriati</taxon>
        <taxon>Methanobacteriota</taxon>
        <taxon>Stenosarchaea group</taxon>
        <taxon>Halobacteria</taxon>
        <taxon>Halobacteriales</taxon>
        <taxon>Natrialbaceae</taxon>
        <taxon>Natronosalvus</taxon>
    </lineage>
</organism>
<reference evidence="2 3" key="1">
    <citation type="submission" date="2022-09" db="EMBL/GenBank/DDBJ databases">
        <title>Enrichment on poylsaccharides allowed isolation of novel metabolic and taxonomic groups of Haloarchaea.</title>
        <authorList>
            <person name="Sorokin D.Y."/>
            <person name="Elcheninov A.G."/>
            <person name="Khizhniak T.V."/>
            <person name="Kolganova T.V."/>
            <person name="Kublanov I.V."/>
        </authorList>
    </citation>
    <scope>NUCLEOTIDE SEQUENCE [LARGE SCALE GENOMIC DNA]</scope>
    <source>
        <strain evidence="2 3">AArc-curdl1</strain>
    </source>
</reference>